<feature type="binding site" evidence="6">
    <location>
        <position position="614"/>
    </location>
    <ligand>
        <name>ATP</name>
        <dbReference type="ChEBI" id="CHEBI:30616"/>
    </ligand>
</feature>
<evidence type="ECO:0000259" key="10">
    <source>
        <dbReference type="Pfam" id="PF13089"/>
    </source>
</evidence>
<dbReference type="AlphaFoldDB" id="A0A512E344"/>
<dbReference type="SUPFAM" id="SSF143724">
    <property type="entry name" value="PHP14-like"/>
    <property type="match status" value="1"/>
</dbReference>
<name>A0A512E344_9PROT</name>
<keyword evidence="6" id="KW-0479">Metal-binding</keyword>
<keyword evidence="4 6" id="KW-0418">Kinase</keyword>
<keyword evidence="14" id="KW-1185">Reference proteome</keyword>
<dbReference type="Gene3D" id="3.30.1840.10">
    <property type="entry name" value="Polyphosphate kinase middle domain"/>
    <property type="match status" value="1"/>
</dbReference>
<feature type="domain" description="Polyphosphate kinase C-terminal" evidence="11">
    <location>
        <begin position="525"/>
        <end position="694"/>
    </location>
</feature>
<dbReference type="CDD" id="cd09168">
    <property type="entry name" value="PLDc_PaPPK1_C2_like"/>
    <property type="match status" value="1"/>
</dbReference>
<feature type="active site" description="Phosphohistidine intermediate" evidence="6">
    <location>
        <position position="457"/>
    </location>
</feature>
<dbReference type="Gene3D" id="1.20.58.310">
    <property type="entry name" value="Polyphosphate kinase N-terminal domain"/>
    <property type="match status" value="1"/>
</dbReference>
<dbReference type="InterPro" id="IPR036832">
    <property type="entry name" value="PPK_N_dom_sf"/>
</dbReference>
<evidence type="ECO:0000259" key="12">
    <source>
        <dbReference type="Pfam" id="PF17941"/>
    </source>
</evidence>
<evidence type="ECO:0000259" key="11">
    <source>
        <dbReference type="Pfam" id="PF13090"/>
    </source>
</evidence>
<dbReference type="EMBL" id="BJYZ01000064">
    <property type="protein sequence ID" value="GEO43135.1"/>
    <property type="molecule type" value="Genomic_DNA"/>
</dbReference>
<evidence type="ECO:0000256" key="6">
    <source>
        <dbReference type="HAMAP-Rule" id="MF_00347"/>
    </source>
</evidence>
<dbReference type="InterPro" id="IPR025198">
    <property type="entry name" value="PPK_N_dom"/>
</dbReference>
<comment type="catalytic activity">
    <reaction evidence="6 7">
        <text>[phosphate](n) + ATP = [phosphate](n+1) + ADP</text>
        <dbReference type="Rhea" id="RHEA:19573"/>
        <dbReference type="Rhea" id="RHEA-COMP:9859"/>
        <dbReference type="Rhea" id="RHEA-COMP:14280"/>
        <dbReference type="ChEBI" id="CHEBI:16838"/>
        <dbReference type="ChEBI" id="CHEBI:30616"/>
        <dbReference type="ChEBI" id="CHEBI:456216"/>
        <dbReference type="EC" id="2.7.4.1"/>
    </reaction>
</comment>
<dbReference type="NCBIfam" id="NF003919">
    <property type="entry name" value="PRK05443.1-4"/>
    <property type="match status" value="1"/>
</dbReference>
<evidence type="ECO:0000313" key="14">
    <source>
        <dbReference type="Proteomes" id="UP000321523"/>
    </source>
</evidence>
<dbReference type="Proteomes" id="UP000321523">
    <property type="component" value="Unassembled WGS sequence"/>
</dbReference>
<organism evidence="13 14">
    <name type="scientific">Skermanella aerolata</name>
    <dbReference type="NCBI Taxonomy" id="393310"/>
    <lineage>
        <taxon>Bacteria</taxon>
        <taxon>Pseudomonadati</taxon>
        <taxon>Pseudomonadota</taxon>
        <taxon>Alphaproteobacteria</taxon>
        <taxon>Rhodospirillales</taxon>
        <taxon>Azospirillaceae</taxon>
        <taxon>Skermanella</taxon>
    </lineage>
</organism>
<dbReference type="GO" id="GO:0005524">
    <property type="term" value="F:ATP binding"/>
    <property type="evidence" value="ECO:0007669"/>
    <property type="project" value="UniProtKB-KW"/>
</dbReference>
<comment type="function">
    <text evidence="6 7">Catalyzes the reversible transfer of the terminal phosphate of ATP to form a long-chain polyphosphate (polyP).</text>
</comment>
<feature type="binding site" evidence="6">
    <location>
        <position position="586"/>
    </location>
    <ligand>
        <name>ATP</name>
        <dbReference type="ChEBI" id="CHEBI:30616"/>
    </ligand>
</feature>
<evidence type="ECO:0000256" key="1">
    <source>
        <dbReference type="ARBA" id="ARBA00022553"/>
    </source>
</evidence>
<feature type="binding site" evidence="6">
    <location>
        <position position="490"/>
    </location>
    <ligand>
        <name>ATP</name>
        <dbReference type="ChEBI" id="CHEBI:30616"/>
    </ligand>
</feature>
<dbReference type="Gene3D" id="3.30.870.10">
    <property type="entry name" value="Endonuclease Chain A"/>
    <property type="match status" value="2"/>
</dbReference>
<evidence type="ECO:0000256" key="2">
    <source>
        <dbReference type="ARBA" id="ARBA00022679"/>
    </source>
</evidence>
<feature type="domain" description="Polyphosphate kinase C-terminal" evidence="12">
    <location>
        <begin position="354"/>
        <end position="517"/>
    </location>
</feature>
<keyword evidence="5 6" id="KW-0067">ATP-binding</keyword>
<dbReference type="GO" id="GO:0009358">
    <property type="term" value="C:polyphosphate kinase complex"/>
    <property type="evidence" value="ECO:0007669"/>
    <property type="project" value="InterPro"/>
</dbReference>
<dbReference type="InterPro" id="IPR025200">
    <property type="entry name" value="PPK_C_dom2"/>
</dbReference>
<feature type="region of interest" description="Disordered" evidence="8">
    <location>
        <begin position="712"/>
        <end position="731"/>
    </location>
</feature>
<evidence type="ECO:0000313" key="13">
    <source>
        <dbReference type="EMBL" id="GEO43135.1"/>
    </source>
</evidence>
<comment type="PTM">
    <text evidence="6 7">An intermediate of this reaction is the autophosphorylated ppk in which a phosphate is covalently linked to a histidine residue through a N-P bond.</text>
</comment>
<comment type="caution">
    <text evidence="13">The sequence shown here is derived from an EMBL/GenBank/DDBJ whole genome shotgun (WGS) entry which is preliminary data.</text>
</comment>
<evidence type="ECO:0000256" key="4">
    <source>
        <dbReference type="ARBA" id="ARBA00022777"/>
    </source>
</evidence>
<dbReference type="InterPro" id="IPR041108">
    <property type="entry name" value="PP_kinase_C_1"/>
</dbReference>
<keyword evidence="2 6" id="KW-0808">Transferase</keyword>
<keyword evidence="3 6" id="KW-0547">Nucleotide-binding</keyword>
<dbReference type="SUPFAM" id="SSF140356">
    <property type="entry name" value="PPK N-terminal domain-like"/>
    <property type="match status" value="1"/>
</dbReference>
<dbReference type="CDD" id="cd09165">
    <property type="entry name" value="PLDc_PaPPK1_C1_like"/>
    <property type="match status" value="1"/>
</dbReference>
<dbReference type="Pfam" id="PF02503">
    <property type="entry name" value="PP_kinase"/>
    <property type="match status" value="1"/>
</dbReference>
<dbReference type="OrthoDB" id="9761456at2"/>
<feature type="domain" description="Polyphosphate kinase N-terminal" evidence="10">
    <location>
        <begin position="36"/>
        <end position="140"/>
    </location>
</feature>
<feature type="compositionally biased region" description="Basic and acidic residues" evidence="8">
    <location>
        <begin position="19"/>
        <end position="29"/>
    </location>
</feature>
<dbReference type="Pfam" id="PF13090">
    <property type="entry name" value="PP_kinase_C"/>
    <property type="match status" value="1"/>
</dbReference>
<reference evidence="13 14" key="1">
    <citation type="submission" date="2019-07" db="EMBL/GenBank/DDBJ databases">
        <title>Whole genome shotgun sequence of Skermanella aerolata NBRC 106429.</title>
        <authorList>
            <person name="Hosoyama A."/>
            <person name="Uohara A."/>
            <person name="Ohji S."/>
            <person name="Ichikawa N."/>
        </authorList>
    </citation>
    <scope>NUCLEOTIDE SEQUENCE [LARGE SCALE GENOMIC DNA]</scope>
    <source>
        <strain evidence="13 14">NBRC 106429</strain>
    </source>
</reference>
<evidence type="ECO:0000259" key="9">
    <source>
        <dbReference type="Pfam" id="PF02503"/>
    </source>
</evidence>
<dbReference type="GO" id="GO:0006799">
    <property type="term" value="P:polyphosphate biosynthetic process"/>
    <property type="evidence" value="ECO:0007669"/>
    <property type="project" value="UniProtKB-UniRule"/>
</dbReference>
<dbReference type="NCBIfam" id="TIGR03705">
    <property type="entry name" value="poly_P_kin"/>
    <property type="match status" value="1"/>
</dbReference>
<sequence>MIRSPLDQTRNHAAAAAAGDREDSATGRDIAPRDRYINRELSWLKFNRRVLEEAANPRHPLLERLRFLAISAANMEEFNIVRVAGLMTQHRAGIRTVSDDGLTPAEQLTEIRVCISALMQDQQDCWRALRQELREAGIAVVDPSELTATDLDALAERFMSDILPILTPLAIDPAHPFPFIANRGMGLALQLHDAERNRDLDVVVLLPTQIDRFIRIPGADPRFILLEQVALLFIDRLFPKPFTLVGYGLFRVLRDSGMEIDEEAEDLVRTFESALKRRRRGGVIRLTVNGGMAPDLREFLRSRLAVAPEDVFVREGLIGLVETKRLIVDERPDLVFPPYTVRFPERIRDFGGDCFAAIRTKDIVVHHPYESFDIVVQFLQQAARDPGVVAIKQTLYRTSKNSPIVAALIEAAEAGKSVTAMVELKARFDEEANIQWARDLERAGAQVVYGIFDLKTHAKVSLVVRREDGTLRSYVHFGTGNYHPITAKIYTDLSFFTSDPALCRDASVLFNYMTGYVRPAALEKLAIAPLTLRSRLVELIDREIAFARAGKPAQIWVKLNSLVDAALIDKLYEGSRAGVSIDLVIRGICCLRPGVPGLSENIRVRSIVGRFLEHARIICFGNGRALPSRDALVFISSADWMPRNLDRRIETLVPIENLTVHRQILDQIMVANLNDQAQSWVLEPDGSYRRIAAGSTASSAHTYFMTNPSLSGRGSSALHEKPPRLAAVAPT</sequence>
<evidence type="ECO:0000256" key="5">
    <source>
        <dbReference type="ARBA" id="ARBA00022840"/>
    </source>
</evidence>
<accession>A0A512E344</accession>
<dbReference type="SUPFAM" id="SSF56024">
    <property type="entry name" value="Phospholipase D/nuclease"/>
    <property type="match status" value="2"/>
</dbReference>
<evidence type="ECO:0000256" key="3">
    <source>
        <dbReference type="ARBA" id="ARBA00022741"/>
    </source>
</evidence>
<dbReference type="InterPro" id="IPR024953">
    <property type="entry name" value="PP_kinase_middle"/>
</dbReference>
<feature type="domain" description="Polyphosphate kinase middle" evidence="9">
    <location>
        <begin position="153"/>
        <end position="322"/>
    </location>
</feature>
<dbReference type="NCBIfam" id="NF003917">
    <property type="entry name" value="PRK05443.1-1"/>
    <property type="match status" value="1"/>
</dbReference>
<dbReference type="PANTHER" id="PTHR30218">
    <property type="entry name" value="POLYPHOSPHATE KINASE"/>
    <property type="match status" value="1"/>
</dbReference>
<dbReference type="GO" id="GO:0008976">
    <property type="term" value="F:polyphosphate kinase activity"/>
    <property type="evidence" value="ECO:0007669"/>
    <property type="project" value="UniProtKB-UniRule"/>
</dbReference>
<gene>
    <name evidence="13" type="primary">ppk_3</name>
    <name evidence="6" type="synonym">ppk</name>
    <name evidence="13" type="ORF">SAE02_72830</name>
</gene>
<feature type="binding site" evidence="6">
    <location>
        <position position="74"/>
    </location>
    <ligand>
        <name>ATP</name>
        <dbReference type="ChEBI" id="CHEBI:30616"/>
    </ligand>
</feature>
<feature type="binding site" evidence="6">
    <location>
        <position position="427"/>
    </location>
    <ligand>
        <name>Mg(2+)</name>
        <dbReference type="ChEBI" id="CHEBI:18420"/>
    </ligand>
</feature>
<dbReference type="GO" id="GO:0046872">
    <property type="term" value="F:metal ion binding"/>
    <property type="evidence" value="ECO:0007669"/>
    <property type="project" value="UniProtKB-KW"/>
</dbReference>
<proteinExistence type="inferred from homology"/>
<dbReference type="EC" id="2.7.4.1" evidence="6 7"/>
<dbReference type="NCBIfam" id="NF003921">
    <property type="entry name" value="PRK05443.2-2"/>
    <property type="match status" value="1"/>
</dbReference>
<dbReference type="PIRSF" id="PIRSF015589">
    <property type="entry name" value="PP_kinase"/>
    <property type="match status" value="1"/>
</dbReference>
<keyword evidence="1 6" id="KW-0597">Phosphoprotein</keyword>
<dbReference type="HAMAP" id="MF_00347">
    <property type="entry name" value="Polyphosphate_kinase"/>
    <property type="match status" value="1"/>
</dbReference>
<dbReference type="PANTHER" id="PTHR30218:SF0">
    <property type="entry name" value="POLYPHOSPHATE KINASE"/>
    <property type="match status" value="1"/>
</dbReference>
<feature type="region of interest" description="Disordered" evidence="8">
    <location>
        <begin position="1"/>
        <end position="29"/>
    </location>
</feature>
<feature type="binding site" evidence="6">
    <location>
        <position position="397"/>
    </location>
    <ligand>
        <name>Mg(2+)</name>
        <dbReference type="ChEBI" id="CHEBI:18420"/>
    </ligand>
</feature>
<dbReference type="Pfam" id="PF17941">
    <property type="entry name" value="PP_kinase_C_1"/>
    <property type="match status" value="1"/>
</dbReference>
<keyword evidence="6" id="KW-0460">Magnesium</keyword>
<dbReference type="RefSeq" id="WP_084721466.1">
    <property type="nucleotide sequence ID" value="NZ_BJYZ01000064.1"/>
</dbReference>
<dbReference type="Pfam" id="PF13089">
    <property type="entry name" value="PP_kinase_N"/>
    <property type="match status" value="1"/>
</dbReference>
<dbReference type="InterPro" id="IPR036830">
    <property type="entry name" value="PP_kinase_middle_dom_sf"/>
</dbReference>
<comment type="similarity">
    <text evidence="6 7">Belongs to the polyphosphate kinase 1 (PPK1) family.</text>
</comment>
<evidence type="ECO:0000256" key="8">
    <source>
        <dbReference type="SAM" id="MobiDB-lite"/>
    </source>
</evidence>
<comment type="cofactor">
    <cofactor evidence="6">
        <name>Mg(2+)</name>
        <dbReference type="ChEBI" id="CHEBI:18420"/>
    </cofactor>
</comment>
<protein>
    <recommendedName>
        <fullName evidence="6 7">Polyphosphate kinase</fullName>
        <ecNumber evidence="6 7">2.7.4.1</ecNumber>
    </recommendedName>
    <alternativeName>
        <fullName evidence="6">ATP-polyphosphate phosphotransferase</fullName>
    </alternativeName>
    <alternativeName>
        <fullName evidence="6">Polyphosphoric acid kinase</fullName>
    </alternativeName>
</protein>
<dbReference type="InterPro" id="IPR003414">
    <property type="entry name" value="PP_kinase"/>
</dbReference>
<evidence type="ECO:0000256" key="7">
    <source>
        <dbReference type="RuleBase" id="RU003800"/>
    </source>
</evidence>
<dbReference type="NCBIfam" id="NF003918">
    <property type="entry name" value="PRK05443.1-2"/>
    <property type="match status" value="1"/>
</dbReference>